<dbReference type="AlphaFoldDB" id="J3NBF4"/>
<sequence length="133" mass="15146">MVCSYRDFHQTSIHGPSFPRTYLCAQNNILQVMNCMLDWSSSNPLNKTLCVQLSLMHFRTQPYSLCSVTFFTVPIYQQSVCVCVCVFGANPITSKCKLRRISTHASNLHEKRGNNASSQICAHAQHYARNKIR</sequence>
<dbReference type="HOGENOM" id="CLU_1909884_0_0_1"/>
<evidence type="ECO:0000313" key="1">
    <source>
        <dbReference type="EnsemblPlants" id="OB12G13120.1"/>
    </source>
</evidence>
<name>J3NBF4_ORYBR</name>
<protein>
    <submittedName>
        <fullName evidence="1">Uncharacterized protein</fullName>
    </submittedName>
</protein>
<dbReference type="Gramene" id="OB12G13120.1">
    <property type="protein sequence ID" value="OB12G13120.1"/>
    <property type="gene ID" value="OB12G13120"/>
</dbReference>
<reference evidence="1" key="2">
    <citation type="submission" date="2013-04" db="UniProtKB">
        <authorList>
            <consortium name="EnsemblPlants"/>
        </authorList>
    </citation>
    <scope>IDENTIFICATION</scope>
</reference>
<dbReference type="EnsemblPlants" id="OB12G13120.1">
    <property type="protein sequence ID" value="OB12G13120.1"/>
    <property type="gene ID" value="OB12G13120"/>
</dbReference>
<dbReference type="Proteomes" id="UP000006038">
    <property type="component" value="Chromosome 12"/>
</dbReference>
<evidence type="ECO:0000313" key="2">
    <source>
        <dbReference type="Proteomes" id="UP000006038"/>
    </source>
</evidence>
<reference evidence="1" key="1">
    <citation type="journal article" date="2013" name="Nat. Commun.">
        <title>Whole-genome sequencing of Oryza brachyantha reveals mechanisms underlying Oryza genome evolution.</title>
        <authorList>
            <person name="Chen J."/>
            <person name="Huang Q."/>
            <person name="Gao D."/>
            <person name="Wang J."/>
            <person name="Lang Y."/>
            <person name="Liu T."/>
            <person name="Li B."/>
            <person name="Bai Z."/>
            <person name="Luis Goicoechea J."/>
            <person name="Liang C."/>
            <person name="Chen C."/>
            <person name="Zhang W."/>
            <person name="Sun S."/>
            <person name="Liao Y."/>
            <person name="Zhang X."/>
            <person name="Yang L."/>
            <person name="Song C."/>
            <person name="Wang M."/>
            <person name="Shi J."/>
            <person name="Liu G."/>
            <person name="Liu J."/>
            <person name="Zhou H."/>
            <person name="Zhou W."/>
            <person name="Yu Q."/>
            <person name="An N."/>
            <person name="Chen Y."/>
            <person name="Cai Q."/>
            <person name="Wang B."/>
            <person name="Liu B."/>
            <person name="Min J."/>
            <person name="Huang Y."/>
            <person name="Wu H."/>
            <person name="Li Z."/>
            <person name="Zhang Y."/>
            <person name="Yin Y."/>
            <person name="Song W."/>
            <person name="Jiang J."/>
            <person name="Jackson S.A."/>
            <person name="Wing R.A."/>
            <person name="Wang J."/>
            <person name="Chen M."/>
        </authorList>
    </citation>
    <scope>NUCLEOTIDE SEQUENCE [LARGE SCALE GENOMIC DNA]</scope>
    <source>
        <strain evidence="1">cv. IRGC 101232</strain>
    </source>
</reference>
<organism evidence="1">
    <name type="scientific">Oryza brachyantha</name>
    <name type="common">malo sina</name>
    <dbReference type="NCBI Taxonomy" id="4533"/>
    <lineage>
        <taxon>Eukaryota</taxon>
        <taxon>Viridiplantae</taxon>
        <taxon>Streptophyta</taxon>
        <taxon>Embryophyta</taxon>
        <taxon>Tracheophyta</taxon>
        <taxon>Spermatophyta</taxon>
        <taxon>Magnoliopsida</taxon>
        <taxon>Liliopsida</taxon>
        <taxon>Poales</taxon>
        <taxon>Poaceae</taxon>
        <taxon>BOP clade</taxon>
        <taxon>Oryzoideae</taxon>
        <taxon>Oryzeae</taxon>
        <taxon>Oryzinae</taxon>
        <taxon>Oryza</taxon>
    </lineage>
</organism>
<keyword evidence="2" id="KW-1185">Reference proteome</keyword>
<accession>J3NBF4</accession>
<proteinExistence type="predicted"/>